<evidence type="ECO:0000256" key="1">
    <source>
        <dbReference type="SAM" id="MobiDB-lite"/>
    </source>
</evidence>
<dbReference type="Pfam" id="PF12768">
    <property type="entry name" value="Rax2"/>
    <property type="match status" value="1"/>
</dbReference>
<dbReference type="Pfam" id="PF20842">
    <property type="entry name" value="Rax2_2"/>
    <property type="match status" value="1"/>
</dbReference>
<keyword evidence="2" id="KW-0812">Transmembrane</keyword>
<dbReference type="Gene3D" id="2.120.10.80">
    <property type="entry name" value="Kelch-type beta propeller"/>
    <property type="match status" value="2"/>
</dbReference>
<dbReference type="PANTHER" id="PTHR31778">
    <property type="entry name" value="BUD SITE SELECTION PROTEIN RAX2"/>
    <property type="match status" value="1"/>
</dbReference>
<evidence type="ECO:0000256" key="3">
    <source>
        <dbReference type="SAM" id="SignalP"/>
    </source>
</evidence>
<evidence type="ECO:0000259" key="4">
    <source>
        <dbReference type="Pfam" id="PF12768"/>
    </source>
</evidence>
<evidence type="ECO:0000256" key="2">
    <source>
        <dbReference type="SAM" id="Phobius"/>
    </source>
</evidence>
<feature type="domain" description="Rax2-like second" evidence="5">
    <location>
        <begin position="226"/>
        <end position="375"/>
    </location>
</feature>
<protein>
    <recommendedName>
        <fullName evidence="9">Cellular morphogenesis protein</fullName>
    </recommendedName>
</protein>
<dbReference type="VEuPathDB" id="FungiDB:ASPVEDRAFT_141266"/>
<feature type="chain" id="PRO_5013154689" description="Cellular morphogenesis protein" evidence="3">
    <location>
        <begin position="32"/>
        <end position="1224"/>
    </location>
</feature>
<dbReference type="OrthoDB" id="2503993at2759"/>
<feature type="signal peptide" evidence="3">
    <location>
        <begin position="1"/>
        <end position="31"/>
    </location>
</feature>
<keyword evidence="2" id="KW-1133">Transmembrane helix</keyword>
<evidence type="ECO:0000259" key="5">
    <source>
        <dbReference type="Pfam" id="PF20842"/>
    </source>
</evidence>
<evidence type="ECO:0000313" key="7">
    <source>
        <dbReference type="EMBL" id="OJJ07049.1"/>
    </source>
</evidence>
<evidence type="ECO:0000313" key="8">
    <source>
        <dbReference type="Proteomes" id="UP000184073"/>
    </source>
</evidence>
<evidence type="ECO:0000259" key="6">
    <source>
        <dbReference type="Pfam" id="PF20843"/>
    </source>
</evidence>
<name>A0A1L9PZX0_ASPVE</name>
<feature type="region of interest" description="Disordered" evidence="1">
    <location>
        <begin position="541"/>
        <end position="578"/>
    </location>
</feature>
<feature type="domain" description="Rax2-like third" evidence="6">
    <location>
        <begin position="386"/>
        <end position="541"/>
    </location>
</feature>
<dbReference type="EMBL" id="KV878136">
    <property type="protein sequence ID" value="OJJ07049.1"/>
    <property type="molecule type" value="Genomic_DNA"/>
</dbReference>
<dbReference type="InterPro" id="IPR011043">
    <property type="entry name" value="Gal_Oxase/kelch_b-propeller"/>
</dbReference>
<dbReference type="Pfam" id="PF20843">
    <property type="entry name" value="Rax2_3"/>
    <property type="match status" value="1"/>
</dbReference>
<gene>
    <name evidence="7" type="ORF">ASPVEDRAFT_141266</name>
</gene>
<dbReference type="Proteomes" id="UP000184073">
    <property type="component" value="Unassembled WGS sequence"/>
</dbReference>
<dbReference type="GO" id="GO:1902929">
    <property type="term" value="C:plasma membrane of growing cell tip"/>
    <property type="evidence" value="ECO:0007669"/>
    <property type="project" value="TreeGrafter"/>
</dbReference>
<accession>A0A1L9PZX0</accession>
<dbReference type="AlphaFoldDB" id="A0A1L9PZX0"/>
<feature type="compositionally biased region" description="Low complexity" evidence="1">
    <location>
        <begin position="544"/>
        <end position="554"/>
    </location>
</feature>
<organism evidence="7 8">
    <name type="scientific">Aspergillus versicolor CBS 583.65</name>
    <dbReference type="NCBI Taxonomy" id="1036611"/>
    <lineage>
        <taxon>Eukaryota</taxon>
        <taxon>Fungi</taxon>
        <taxon>Dikarya</taxon>
        <taxon>Ascomycota</taxon>
        <taxon>Pezizomycotina</taxon>
        <taxon>Eurotiomycetes</taxon>
        <taxon>Eurotiomycetidae</taxon>
        <taxon>Eurotiales</taxon>
        <taxon>Aspergillaceae</taxon>
        <taxon>Aspergillus</taxon>
        <taxon>Aspergillus subgen. Nidulantes</taxon>
    </lineage>
</organism>
<dbReference type="PANTHER" id="PTHR31778:SF2">
    <property type="entry name" value="BUD SITE SELECTION PROTEIN RAX2"/>
    <property type="match status" value="1"/>
</dbReference>
<feature type="transmembrane region" description="Helical" evidence="2">
    <location>
        <begin position="1154"/>
        <end position="1177"/>
    </location>
</feature>
<sequence>MRFPSLFGPATAGSSTITRLWLLGQLSCASALTFHPIAKPDLDLSRLGQVALAGDFDALTFYSYEEQSKIPSGDDDSQSILAPLPNGILTSLSTTDADINAMCAFTKQDENHAGIYIGGNFTSLGDDKVRGVAFYDPNSNKVTAMPGLSGSVSALLCDQDTNTVYVGGEFKQGNISNAAAWTVGEGWKHLSFGGLNGPVSSIVKNDDGNIVFGGSFDGIGNSTSKKIEQVINLSNATISSSTTSTRSGFTDPQNIICQTGGDGGAGETWLLADNALGYWRADMRYNFNPTKLRVYNTHFEGRGTKSFLFRRLPDNGIMNMTYTDPDTGDKVSCDQYCSLSDDSKEEYREFHFVNPVGMSGFMFEVRDYYGAGAGLNGIEIFTRDVYTYAINDFNEPLCTDDSDSSKAIQSGSWTVTEADDSPSDYLTAHVSDSDAAGTSIVFEPNVQRSGKYSILVYTPGCTQDGSCGSRGIVNVTATVDAESDEPVEAHLYQTNNYEKYDTIYTGHVDTSDESFRPRVTLTPIPGQGDITVVASRVKFELHSPESSNGTSETSETSDDELNGLFEYDPASNKPSTNLIDSSINSAGKQLDSSASINSLVSHAGVLYAAGNFSKSDINNVFSLERDANATAMPEGGLNSEVTTMSVLDDKLYVGGNFTGTSDDANDKLNYIASYSFDSKSWSALGGGVNGPVKRVLALPLNISTDVNETIVAVSGEFDQLLAFDEHPAVTVSGFAAWVPSRNNWLHNLNVTQTQFSGQLSAFAKFNGTTILGGTLISGGMAAGGAVSLLEDDELRLDPLLTSAQSMGEIITGIYDTSSDRNLTILGGHFNATTNGSTVRNLAILDGSKGSITGLGDGIDSNSTFLSFAVSSDILYAGGMVTGNVSGTPLNGLVLYDLENGTIAQYQPPNLYGDNVSVSAFAARPDSEEMYVGGQFSAAGSLPCPGVCYFDTEAQQWNRPGAELYGNILALEWVSKNTLIAVGSLTVAGTETAVATYSAKEEKWSAFEGASKSAIPGNVTAFSPASADISTFWLAGQSEDGSNFVVNYDGSAFQAPQKIFGDGTVIRGLEVLPLANDHYHTDLLNKDLALLVTGEIAVPDFGTASAALFNGTALTPFILTSTTDGQPGRMSRMFYENSNPYARKSEYRSHRSNGIVVLVAFCCALGCVFLIVIAGVIFNKIQRRRQGYMAAPQAPGTDRPTSMRRLPPEYLFNSLKQPNPGAPTV</sequence>
<dbReference type="GeneID" id="63723243"/>
<dbReference type="InterPro" id="IPR048266">
    <property type="entry name" value="Rax2-like_second"/>
</dbReference>
<dbReference type="RefSeq" id="XP_040672811.1">
    <property type="nucleotide sequence ID" value="XM_040807732.1"/>
</dbReference>
<dbReference type="SUPFAM" id="SSF82171">
    <property type="entry name" value="DPP6 N-terminal domain-like"/>
    <property type="match status" value="1"/>
</dbReference>
<proteinExistence type="predicted"/>
<keyword evidence="3" id="KW-0732">Signal</keyword>
<reference evidence="8" key="1">
    <citation type="journal article" date="2017" name="Genome Biol.">
        <title>Comparative genomics reveals high biological diversity and specific adaptations in the industrially and medically important fungal genus Aspergillus.</title>
        <authorList>
            <person name="de Vries R.P."/>
            <person name="Riley R."/>
            <person name="Wiebenga A."/>
            <person name="Aguilar-Osorio G."/>
            <person name="Amillis S."/>
            <person name="Uchima C.A."/>
            <person name="Anderluh G."/>
            <person name="Asadollahi M."/>
            <person name="Askin M."/>
            <person name="Barry K."/>
            <person name="Battaglia E."/>
            <person name="Bayram O."/>
            <person name="Benocci T."/>
            <person name="Braus-Stromeyer S.A."/>
            <person name="Caldana C."/>
            <person name="Canovas D."/>
            <person name="Cerqueira G.C."/>
            <person name="Chen F."/>
            <person name="Chen W."/>
            <person name="Choi C."/>
            <person name="Clum A."/>
            <person name="Dos Santos R.A."/>
            <person name="Damasio A.R."/>
            <person name="Diallinas G."/>
            <person name="Emri T."/>
            <person name="Fekete E."/>
            <person name="Flipphi M."/>
            <person name="Freyberg S."/>
            <person name="Gallo A."/>
            <person name="Gournas C."/>
            <person name="Habgood R."/>
            <person name="Hainaut M."/>
            <person name="Harispe M.L."/>
            <person name="Henrissat B."/>
            <person name="Hilden K.S."/>
            <person name="Hope R."/>
            <person name="Hossain A."/>
            <person name="Karabika E."/>
            <person name="Karaffa L."/>
            <person name="Karanyi Z."/>
            <person name="Krasevec N."/>
            <person name="Kuo A."/>
            <person name="Kusch H."/>
            <person name="LaButti K."/>
            <person name="Lagendijk E.L."/>
            <person name="Lapidus A."/>
            <person name="Levasseur A."/>
            <person name="Lindquist E."/>
            <person name="Lipzen A."/>
            <person name="Logrieco A.F."/>
            <person name="MacCabe A."/>
            <person name="Maekelae M.R."/>
            <person name="Malavazi I."/>
            <person name="Melin P."/>
            <person name="Meyer V."/>
            <person name="Mielnichuk N."/>
            <person name="Miskei M."/>
            <person name="Molnar A.P."/>
            <person name="Mule G."/>
            <person name="Ngan C.Y."/>
            <person name="Orejas M."/>
            <person name="Orosz E."/>
            <person name="Ouedraogo J.P."/>
            <person name="Overkamp K.M."/>
            <person name="Park H.-S."/>
            <person name="Perrone G."/>
            <person name="Piumi F."/>
            <person name="Punt P.J."/>
            <person name="Ram A.F."/>
            <person name="Ramon A."/>
            <person name="Rauscher S."/>
            <person name="Record E."/>
            <person name="Riano-Pachon D.M."/>
            <person name="Robert V."/>
            <person name="Roehrig J."/>
            <person name="Ruller R."/>
            <person name="Salamov A."/>
            <person name="Salih N.S."/>
            <person name="Samson R.A."/>
            <person name="Sandor E."/>
            <person name="Sanguinetti M."/>
            <person name="Schuetze T."/>
            <person name="Sepcic K."/>
            <person name="Shelest E."/>
            <person name="Sherlock G."/>
            <person name="Sophianopoulou V."/>
            <person name="Squina F.M."/>
            <person name="Sun H."/>
            <person name="Susca A."/>
            <person name="Todd R.B."/>
            <person name="Tsang A."/>
            <person name="Unkles S.E."/>
            <person name="van de Wiele N."/>
            <person name="van Rossen-Uffink D."/>
            <person name="Oliveira J.V."/>
            <person name="Vesth T.C."/>
            <person name="Visser J."/>
            <person name="Yu J.-H."/>
            <person name="Zhou M."/>
            <person name="Andersen M.R."/>
            <person name="Archer D.B."/>
            <person name="Baker S.E."/>
            <person name="Benoit I."/>
            <person name="Brakhage A.A."/>
            <person name="Braus G.H."/>
            <person name="Fischer R."/>
            <person name="Frisvad J.C."/>
            <person name="Goldman G.H."/>
            <person name="Houbraken J."/>
            <person name="Oakley B."/>
            <person name="Pocsi I."/>
            <person name="Scazzocchio C."/>
            <person name="Seiboth B."/>
            <person name="vanKuyk P.A."/>
            <person name="Wortman J."/>
            <person name="Dyer P.S."/>
            <person name="Grigoriev I.V."/>
        </authorList>
    </citation>
    <scope>NUCLEOTIDE SEQUENCE [LARGE SCALE GENOMIC DNA]</scope>
    <source>
        <strain evidence="8">CBS 583.65</strain>
    </source>
</reference>
<dbReference type="SUPFAM" id="SSF50965">
    <property type="entry name" value="Galactose oxidase, central domain"/>
    <property type="match status" value="2"/>
</dbReference>
<feature type="domain" description="Rax2-like C-terminal" evidence="4">
    <location>
        <begin position="892"/>
        <end position="1142"/>
    </location>
</feature>
<keyword evidence="2" id="KW-0472">Membrane</keyword>
<dbReference type="STRING" id="1036611.A0A1L9PZX0"/>
<evidence type="ECO:0008006" key="9">
    <source>
        <dbReference type="Google" id="ProtNLM"/>
    </source>
</evidence>
<dbReference type="InterPro" id="IPR048265">
    <property type="entry name" value="Rax2-like_third"/>
</dbReference>
<dbReference type="InterPro" id="IPR015915">
    <property type="entry name" value="Kelch-typ_b-propeller"/>
</dbReference>
<dbReference type="InterPro" id="IPR024982">
    <property type="entry name" value="Rax2-like_C"/>
</dbReference>
<keyword evidence="8" id="KW-1185">Reference proteome</keyword>